<dbReference type="RefSeq" id="YP_010063111.1">
    <property type="nucleotide sequence ID" value="NC_054802.1"/>
</dbReference>
<dbReference type="KEGG" id="vg:64946914"/>
<name>A0A482JC12_9CAUD</name>
<dbReference type="GeneID" id="64946914"/>
<protein>
    <recommendedName>
        <fullName evidence="3">DUF4352 domain-containing protein</fullName>
    </recommendedName>
</protein>
<dbReference type="Pfam" id="PF11611">
    <property type="entry name" value="DUF4352"/>
    <property type="match status" value="1"/>
</dbReference>
<evidence type="ECO:0000313" key="5">
    <source>
        <dbReference type="Proteomes" id="UP000295340"/>
    </source>
</evidence>
<evidence type="ECO:0000256" key="2">
    <source>
        <dbReference type="SAM" id="MobiDB-lite"/>
    </source>
</evidence>
<evidence type="ECO:0000256" key="1">
    <source>
        <dbReference type="ARBA" id="ARBA00022729"/>
    </source>
</evidence>
<reference evidence="4 5" key="1">
    <citation type="submission" date="2019-02" db="EMBL/GenBank/DDBJ databases">
        <authorList>
            <person name="Stoner T.H."/>
            <person name="Garlena R.A."/>
            <person name="Russell D.A."/>
            <person name="Pope W.H."/>
            <person name="Jacobs-Sera D."/>
            <person name="Hatfull G.F."/>
        </authorList>
    </citation>
    <scope>NUCLEOTIDE SEQUENCE [LARGE SCALE GENOMIC DNA]</scope>
</reference>
<accession>A0A482JC12</accession>
<feature type="compositionally biased region" description="Low complexity" evidence="2">
    <location>
        <begin position="30"/>
        <end position="42"/>
    </location>
</feature>
<evidence type="ECO:0000313" key="4">
    <source>
        <dbReference type="EMBL" id="QBP31420.1"/>
    </source>
</evidence>
<dbReference type="Gene3D" id="2.60.40.1240">
    <property type="match status" value="1"/>
</dbReference>
<evidence type="ECO:0000259" key="3">
    <source>
        <dbReference type="Pfam" id="PF11611"/>
    </source>
</evidence>
<feature type="domain" description="DUF4352" evidence="3">
    <location>
        <begin position="47"/>
        <end position="168"/>
    </location>
</feature>
<dbReference type="InterPro" id="IPR029051">
    <property type="entry name" value="DUF4352"/>
</dbReference>
<proteinExistence type="predicted"/>
<dbReference type="Proteomes" id="UP000295340">
    <property type="component" value="Segment"/>
</dbReference>
<keyword evidence="1" id="KW-0732">Signal</keyword>
<dbReference type="InterPro" id="IPR029050">
    <property type="entry name" value="Immunoprotect_excell_Ig-like"/>
</dbReference>
<feature type="region of interest" description="Disordered" evidence="2">
    <location>
        <begin position="22"/>
        <end position="43"/>
    </location>
</feature>
<keyword evidence="5" id="KW-1185">Reference proteome</keyword>
<organism evidence="4 5">
    <name type="scientific">Mycobacterium phage Miramae</name>
    <dbReference type="NCBI Taxonomy" id="2517961"/>
    <lineage>
        <taxon>Viruses</taxon>
        <taxon>Duplodnaviria</taxon>
        <taxon>Heunggongvirae</taxon>
        <taxon>Uroviricota</taxon>
        <taxon>Caudoviricetes</taxon>
        <taxon>Backyardiganvirus</taxon>
        <taxon>Backyardiganvirus miramae</taxon>
    </lineage>
</organism>
<dbReference type="EMBL" id="MK494117">
    <property type="protein sequence ID" value="QBP31420.1"/>
    <property type="molecule type" value="Genomic_DNA"/>
</dbReference>
<gene>
    <name evidence="4" type="primary">32</name>
    <name evidence="4" type="ORF">SEA_MIRAMAE_32</name>
</gene>
<sequence length="176" mass="18228">MHNFTIALVAVAAAATIAGCSAPTPKVDSSPKSSAPSSEPAATELATTARDGKFEFEVLDINTAPSVTDASGYLTETAQGTYVIVTMSVRNIGDRQQSYFGNNQKLVDVNGRQYGTDTTATVYANPSNSVLGEINPGNSIEAKAVFDVPAGTRLSALEVHDSMLSGGAKLKVEAQA</sequence>